<dbReference type="EMBL" id="LAZR01000898">
    <property type="protein sequence ID" value="KKN55136.1"/>
    <property type="molecule type" value="Genomic_DNA"/>
</dbReference>
<gene>
    <name evidence="1" type="ORF">LCGC14_0585080</name>
</gene>
<accession>A0A0F9U1A6</accession>
<proteinExistence type="predicted"/>
<dbReference type="AlphaFoldDB" id="A0A0F9U1A6"/>
<organism evidence="1">
    <name type="scientific">marine sediment metagenome</name>
    <dbReference type="NCBI Taxonomy" id="412755"/>
    <lineage>
        <taxon>unclassified sequences</taxon>
        <taxon>metagenomes</taxon>
        <taxon>ecological metagenomes</taxon>
    </lineage>
</organism>
<evidence type="ECO:0000313" key="1">
    <source>
        <dbReference type="EMBL" id="KKN55136.1"/>
    </source>
</evidence>
<comment type="caution">
    <text evidence="1">The sequence shown here is derived from an EMBL/GenBank/DDBJ whole genome shotgun (WGS) entry which is preliminary data.</text>
</comment>
<name>A0A0F9U1A6_9ZZZZ</name>
<protein>
    <submittedName>
        <fullName evidence="1">Uncharacterized protein</fullName>
    </submittedName>
</protein>
<sequence>MVVSVEKTARLFDSDTGRMVISGTPWWVQSLHSKRKDAEKRAERLQGLSTEIRIRVAKAALARGRTKWAVVGRSREG</sequence>
<reference evidence="1" key="1">
    <citation type="journal article" date="2015" name="Nature">
        <title>Complex archaea that bridge the gap between prokaryotes and eukaryotes.</title>
        <authorList>
            <person name="Spang A."/>
            <person name="Saw J.H."/>
            <person name="Jorgensen S.L."/>
            <person name="Zaremba-Niedzwiedzka K."/>
            <person name="Martijn J."/>
            <person name="Lind A.E."/>
            <person name="van Eijk R."/>
            <person name="Schleper C."/>
            <person name="Guy L."/>
            <person name="Ettema T.J."/>
        </authorList>
    </citation>
    <scope>NUCLEOTIDE SEQUENCE</scope>
</reference>